<dbReference type="Gene3D" id="3.10.130.10">
    <property type="entry name" value="Ribonuclease A-like domain"/>
    <property type="match status" value="1"/>
</dbReference>
<dbReference type="InterPro" id="IPR036816">
    <property type="entry name" value="RNaseA-like_dom_sf"/>
</dbReference>
<name>A0A8D0D107_SANLU</name>
<comment type="similarity">
    <text evidence="1 5">Belongs to the pancreatic ribonuclease family.</text>
</comment>
<dbReference type="Ensembl" id="ENSSLUT00000031384.1">
    <property type="protein sequence ID" value="ENSSLUP00000030428.1"/>
    <property type="gene ID" value="ENSSLUG00000013612.1"/>
</dbReference>
<dbReference type="PROSITE" id="PS00127">
    <property type="entry name" value="RNASE_PANCREATIC"/>
    <property type="match status" value="1"/>
</dbReference>
<dbReference type="GO" id="GO:0003676">
    <property type="term" value="F:nucleic acid binding"/>
    <property type="evidence" value="ECO:0007669"/>
    <property type="project" value="InterPro"/>
</dbReference>
<dbReference type="GO" id="GO:0016787">
    <property type="term" value="F:hydrolase activity"/>
    <property type="evidence" value="ECO:0007669"/>
    <property type="project" value="UniProtKB-KW"/>
</dbReference>
<keyword evidence="2 5" id="KW-0540">Nuclease</keyword>
<evidence type="ECO:0000256" key="1">
    <source>
        <dbReference type="ARBA" id="ARBA00005600"/>
    </source>
</evidence>
<evidence type="ECO:0000256" key="4">
    <source>
        <dbReference type="ARBA" id="ARBA00022801"/>
    </source>
</evidence>
<dbReference type="InterPro" id="IPR001427">
    <property type="entry name" value="RNaseA"/>
</dbReference>
<evidence type="ECO:0000256" key="5">
    <source>
        <dbReference type="RuleBase" id="RU000651"/>
    </source>
</evidence>
<reference evidence="7" key="2">
    <citation type="submission" date="2025-09" db="UniProtKB">
        <authorList>
            <consortium name="Ensembl"/>
        </authorList>
    </citation>
    <scope>IDENTIFICATION</scope>
</reference>
<dbReference type="SUPFAM" id="SSF54076">
    <property type="entry name" value="RNase A-like"/>
    <property type="match status" value="1"/>
</dbReference>
<dbReference type="SMART" id="SM00092">
    <property type="entry name" value="RNAse_Pc"/>
    <property type="match status" value="1"/>
</dbReference>
<dbReference type="GO" id="GO:0004519">
    <property type="term" value="F:endonuclease activity"/>
    <property type="evidence" value="ECO:0007669"/>
    <property type="project" value="UniProtKB-KW"/>
</dbReference>
<dbReference type="Pfam" id="PF00074">
    <property type="entry name" value="RnaseA"/>
    <property type="match status" value="1"/>
</dbReference>
<accession>A0A8D0D107</accession>
<dbReference type="AlphaFoldDB" id="A0A8D0D107"/>
<dbReference type="InterPro" id="IPR023412">
    <property type="entry name" value="RNaseA_domain"/>
</dbReference>
<protein>
    <recommendedName>
        <fullName evidence="6">Ribonuclease A-domain domain-containing protein</fullName>
    </recommendedName>
</protein>
<dbReference type="GO" id="GO:0050830">
    <property type="term" value="P:defense response to Gram-positive bacterium"/>
    <property type="evidence" value="ECO:0007669"/>
    <property type="project" value="TreeGrafter"/>
</dbReference>
<dbReference type="Proteomes" id="UP000694568">
    <property type="component" value="Unplaced"/>
</dbReference>
<evidence type="ECO:0000259" key="6">
    <source>
        <dbReference type="SMART" id="SM00092"/>
    </source>
</evidence>
<dbReference type="PANTHER" id="PTHR11437">
    <property type="entry name" value="RIBONUCLEASE"/>
    <property type="match status" value="1"/>
</dbReference>
<evidence type="ECO:0000256" key="3">
    <source>
        <dbReference type="ARBA" id="ARBA00022759"/>
    </source>
</evidence>
<keyword evidence="3 5" id="KW-0255">Endonuclease</keyword>
<feature type="domain" description="Ribonuclease A-domain" evidence="6">
    <location>
        <begin position="18"/>
        <end position="134"/>
    </location>
</feature>
<evidence type="ECO:0000313" key="8">
    <source>
        <dbReference type="Proteomes" id="UP000694568"/>
    </source>
</evidence>
<dbReference type="GeneTree" id="ENSGT01100000263801"/>
<dbReference type="InterPro" id="IPR023411">
    <property type="entry name" value="RNaseA_AS"/>
</dbReference>
<keyword evidence="8" id="KW-1185">Reference proteome</keyword>
<proteinExistence type="inferred from homology"/>
<reference evidence="7" key="1">
    <citation type="submission" date="2025-08" db="UniProtKB">
        <authorList>
            <consortium name="Ensembl"/>
        </authorList>
    </citation>
    <scope>IDENTIFICATION</scope>
</reference>
<evidence type="ECO:0000256" key="2">
    <source>
        <dbReference type="ARBA" id="ARBA00022722"/>
    </source>
</evidence>
<sequence length="144" mass="16464">MCGHYVPRSALPVPSSSSNDIYTSFEYKHIVWAMIPANCTGVMNAKKIRDDNNKKNCKPFNTFIIGRFDDVKAACKKNEVRGTKRTTRKSFDVVDCRTRQKKTFPCNYTGSTRNGRIVVLCDERGFPYHLVRVIPQKLSPDEPE</sequence>
<evidence type="ECO:0000313" key="7">
    <source>
        <dbReference type="Ensembl" id="ENSSLUP00000030428.1"/>
    </source>
</evidence>
<keyword evidence="4 5" id="KW-0378">Hydrolase</keyword>
<dbReference type="GO" id="GO:0004540">
    <property type="term" value="F:RNA nuclease activity"/>
    <property type="evidence" value="ECO:0007669"/>
    <property type="project" value="TreeGrafter"/>
</dbReference>
<organism evidence="7 8">
    <name type="scientific">Sander lucioperca</name>
    <name type="common">Pike-perch</name>
    <name type="synonym">Perca lucioperca</name>
    <dbReference type="NCBI Taxonomy" id="283035"/>
    <lineage>
        <taxon>Eukaryota</taxon>
        <taxon>Metazoa</taxon>
        <taxon>Chordata</taxon>
        <taxon>Craniata</taxon>
        <taxon>Vertebrata</taxon>
        <taxon>Euteleostomi</taxon>
        <taxon>Actinopterygii</taxon>
        <taxon>Neopterygii</taxon>
        <taxon>Teleostei</taxon>
        <taxon>Neoteleostei</taxon>
        <taxon>Acanthomorphata</taxon>
        <taxon>Eupercaria</taxon>
        <taxon>Perciformes</taxon>
        <taxon>Percoidei</taxon>
        <taxon>Percidae</taxon>
        <taxon>Luciopercinae</taxon>
        <taxon>Sander</taxon>
    </lineage>
</organism>